<dbReference type="GO" id="GO:0032040">
    <property type="term" value="C:small-subunit processome"/>
    <property type="evidence" value="ECO:0007669"/>
    <property type="project" value="UniProtKB-UniRule"/>
</dbReference>
<evidence type="ECO:0000256" key="6">
    <source>
        <dbReference type="SAM" id="MobiDB-lite"/>
    </source>
</evidence>
<evidence type="ECO:0000313" key="7">
    <source>
        <dbReference type="EMBL" id="KAK0953335.1"/>
    </source>
</evidence>
<keyword evidence="4" id="KW-0698">rRNA processing</keyword>
<sequence length="231" mass="26099">MSSMRNAVQRRNHKERAQPTERKRWGLLEKHKDYSLRAADHNAKKRKIKTLQQKASERNEDEFYFAMVSSTTDEGYLRTTLQGIERKRERVEREVVVSEVGVGGEVSTAAGMGKKVVFEEGGEGVAVVPVPALDEDDSDVDMDGFVSESESVASADEKEDTKGLSREELAVRRRKRRVVTGKRRQVEALRNRESGLGMALREVEAQRARMSGRAGGVNKNGVKWKARLRKR</sequence>
<dbReference type="AlphaFoldDB" id="A0AAN6H358"/>
<feature type="compositionally biased region" description="Basic and acidic residues" evidence="6">
    <location>
        <begin position="15"/>
        <end position="25"/>
    </location>
</feature>
<evidence type="ECO:0000256" key="5">
    <source>
        <dbReference type="ARBA" id="ARBA00023242"/>
    </source>
</evidence>
<protein>
    <recommendedName>
        <fullName evidence="9">U3 small nucleolar RNA-associated protein 11</fullName>
    </recommendedName>
</protein>
<evidence type="ECO:0008006" key="9">
    <source>
        <dbReference type="Google" id="ProtNLM"/>
    </source>
</evidence>
<evidence type="ECO:0000256" key="2">
    <source>
        <dbReference type="ARBA" id="ARBA00004604"/>
    </source>
</evidence>
<gene>
    <name evidence="7" type="ORF">LTR91_023894</name>
</gene>
<dbReference type="EMBL" id="JAUJLE010000558">
    <property type="protein sequence ID" value="KAK0953335.1"/>
    <property type="molecule type" value="Genomic_DNA"/>
</dbReference>
<evidence type="ECO:0000256" key="4">
    <source>
        <dbReference type="ARBA" id="ARBA00022552"/>
    </source>
</evidence>
<comment type="subcellular location">
    <subcellularLocation>
        <location evidence="2">Nucleus</location>
        <location evidence="2">Nucleolus</location>
    </subcellularLocation>
</comment>
<proteinExistence type="inferred from homology"/>
<feature type="region of interest" description="Disordered" evidence="6">
    <location>
        <begin position="130"/>
        <end position="167"/>
    </location>
</feature>
<feature type="region of interest" description="Disordered" evidence="6">
    <location>
        <begin position="207"/>
        <end position="231"/>
    </location>
</feature>
<comment type="similarity">
    <text evidence="3">Belongs to the UTP11 family.</text>
</comment>
<feature type="compositionally biased region" description="Acidic residues" evidence="6">
    <location>
        <begin position="133"/>
        <end position="142"/>
    </location>
</feature>
<feature type="region of interest" description="Disordered" evidence="6">
    <location>
        <begin position="1"/>
        <end position="25"/>
    </location>
</feature>
<name>A0AAN6H358_9PEZI</name>
<comment type="caution">
    <text evidence="7">The sequence shown here is derived from an EMBL/GenBank/DDBJ whole genome shotgun (WGS) entry which is preliminary data.</text>
</comment>
<dbReference type="GO" id="GO:0006364">
    <property type="term" value="P:rRNA processing"/>
    <property type="evidence" value="ECO:0007669"/>
    <property type="project" value="UniProtKB-UniRule"/>
</dbReference>
<evidence type="ECO:0000256" key="1">
    <source>
        <dbReference type="ARBA" id="ARBA00004099"/>
    </source>
</evidence>
<keyword evidence="8" id="KW-1185">Reference proteome</keyword>
<reference evidence="7" key="1">
    <citation type="submission" date="2023-06" db="EMBL/GenBank/DDBJ databases">
        <title>Black Yeasts Isolated from many extreme environments.</title>
        <authorList>
            <person name="Coleine C."/>
            <person name="Stajich J.E."/>
            <person name="Selbmann L."/>
        </authorList>
    </citation>
    <scope>NUCLEOTIDE SEQUENCE</scope>
    <source>
        <strain evidence="7">CCFEE 5200</strain>
    </source>
</reference>
<accession>A0AAN6H358</accession>
<dbReference type="PANTHER" id="PTHR12838:SF0">
    <property type="entry name" value="U3 SMALL NUCLEOLAR RNA-ASSOCIATED PROTEIN 11-RELATED"/>
    <property type="match status" value="1"/>
</dbReference>
<evidence type="ECO:0000256" key="3">
    <source>
        <dbReference type="ARBA" id="ARBA00008105"/>
    </source>
</evidence>
<feature type="compositionally biased region" description="Basic and acidic residues" evidence="6">
    <location>
        <begin position="155"/>
        <end position="167"/>
    </location>
</feature>
<evidence type="ECO:0000313" key="8">
    <source>
        <dbReference type="Proteomes" id="UP001175353"/>
    </source>
</evidence>
<comment type="function">
    <text evidence="1">Involved in nucleolar processing of pre-18S ribosomal RNA.</text>
</comment>
<dbReference type="InterPro" id="IPR007144">
    <property type="entry name" value="SSU_processome_Utp11"/>
</dbReference>
<dbReference type="PANTHER" id="PTHR12838">
    <property type="entry name" value="U3 SMALL NUCLEOLAR RNA-ASSOCIATED PROTEIN 11"/>
    <property type="match status" value="1"/>
</dbReference>
<dbReference type="Proteomes" id="UP001175353">
    <property type="component" value="Unassembled WGS sequence"/>
</dbReference>
<organism evidence="7 8">
    <name type="scientific">Friedmanniomyces endolithicus</name>
    <dbReference type="NCBI Taxonomy" id="329885"/>
    <lineage>
        <taxon>Eukaryota</taxon>
        <taxon>Fungi</taxon>
        <taxon>Dikarya</taxon>
        <taxon>Ascomycota</taxon>
        <taxon>Pezizomycotina</taxon>
        <taxon>Dothideomycetes</taxon>
        <taxon>Dothideomycetidae</taxon>
        <taxon>Mycosphaerellales</taxon>
        <taxon>Teratosphaeriaceae</taxon>
        <taxon>Friedmanniomyces</taxon>
    </lineage>
</organism>
<keyword evidence="5" id="KW-0539">Nucleus</keyword>
<dbReference type="Pfam" id="PF03998">
    <property type="entry name" value="Utp11"/>
    <property type="match status" value="1"/>
</dbReference>
<feature type="compositionally biased region" description="Basic residues" evidence="6">
    <location>
        <begin position="222"/>
        <end position="231"/>
    </location>
</feature>